<evidence type="ECO:0000313" key="4">
    <source>
        <dbReference type="Proteomes" id="UP000239724"/>
    </source>
</evidence>
<feature type="domain" description="Beta-lactamase class A catalytic" evidence="2">
    <location>
        <begin position="157"/>
        <end position="341"/>
    </location>
</feature>
<dbReference type="InterPro" id="IPR045155">
    <property type="entry name" value="Beta-lactam_cat"/>
</dbReference>
<dbReference type="GO" id="GO:0030655">
    <property type="term" value="P:beta-lactam antibiotic catabolic process"/>
    <property type="evidence" value="ECO:0007669"/>
    <property type="project" value="InterPro"/>
</dbReference>
<accession>A0A2S6NPD7</accession>
<reference evidence="3 4" key="1">
    <citation type="journal article" date="2018" name="Arch. Microbiol.">
        <title>New insights into the metabolic potential of the phototrophic purple bacterium Rhodopila globiformis DSM 161(T) from its draft genome sequence and evidence for a vanadium-dependent nitrogenase.</title>
        <authorList>
            <person name="Imhoff J.F."/>
            <person name="Rahn T."/>
            <person name="Kunzel S."/>
            <person name="Neulinger S.C."/>
        </authorList>
    </citation>
    <scope>NUCLEOTIDE SEQUENCE [LARGE SCALE GENOMIC DNA]</scope>
    <source>
        <strain evidence="3 4">DSM 161</strain>
    </source>
</reference>
<dbReference type="SUPFAM" id="SSF56601">
    <property type="entry name" value="beta-lactamase/transpeptidase-like"/>
    <property type="match status" value="1"/>
</dbReference>
<dbReference type="EMBL" id="NHRY01000012">
    <property type="protein sequence ID" value="PPQ40834.1"/>
    <property type="molecule type" value="Genomic_DNA"/>
</dbReference>
<dbReference type="PANTHER" id="PTHR35333">
    <property type="entry name" value="BETA-LACTAMASE"/>
    <property type="match status" value="1"/>
</dbReference>
<sequence length="425" mass="45873">MGGFSAVIAAPEATGSRSIRLCSAIRSDPNDCVQYNAISLPAARRRIQKFHYHPLQYPDQHVVLTTPQRLLCRRMSWTRSRIEGSLRHHQGEDNMQSRRLFMGATAAFSAALAGQPRAASPTVVSSDRILSLFHALPGETAIRIRAPAANDKPEIDIASNASAQLFVGSAIKTFILAESLAQADTPDVVHTLTTTQLQLNETVWSADSATFNPPNLIGVVSQRTALEAMILHSDNTATDMSIRHAGASNVRRFVQAAGLHRTMIPESTRSFFGYLLGARDYQTFTWADLQAAAPSPMVNPPLNKVETLASSADDLVSYYSRALQGTFFRNPQTLNEFRRILSLGDAIWLVPLPLGASAFCKGGSIDVPGFHCLCVAGGMFVNQRWVCFALIINWQAAAETDPATAAAFASAASQAMGMVIGALSA</sequence>
<dbReference type="PANTHER" id="PTHR35333:SF5">
    <property type="entry name" value="CONSERVED LIPOPROTEIN LPQF-RELATED"/>
    <property type="match status" value="1"/>
</dbReference>
<comment type="catalytic activity">
    <reaction evidence="1">
        <text>a beta-lactam + H2O = a substituted beta-amino acid</text>
        <dbReference type="Rhea" id="RHEA:20401"/>
        <dbReference type="ChEBI" id="CHEBI:15377"/>
        <dbReference type="ChEBI" id="CHEBI:35627"/>
        <dbReference type="ChEBI" id="CHEBI:140347"/>
        <dbReference type="EC" id="3.5.2.6"/>
    </reaction>
</comment>
<dbReference type="GO" id="GO:0008800">
    <property type="term" value="F:beta-lactamase activity"/>
    <property type="evidence" value="ECO:0007669"/>
    <property type="project" value="UniProtKB-EC"/>
</dbReference>
<dbReference type="AlphaFoldDB" id="A0A2S6NPD7"/>
<protein>
    <recommendedName>
        <fullName evidence="2">Beta-lactamase class A catalytic domain-containing protein</fullName>
    </recommendedName>
</protein>
<gene>
    <name evidence="3" type="ORF">CCS01_00220</name>
</gene>
<dbReference type="InterPro" id="IPR000871">
    <property type="entry name" value="Beta-lactam_class-A"/>
</dbReference>
<evidence type="ECO:0000259" key="2">
    <source>
        <dbReference type="Pfam" id="PF13354"/>
    </source>
</evidence>
<evidence type="ECO:0000256" key="1">
    <source>
        <dbReference type="ARBA" id="ARBA00001526"/>
    </source>
</evidence>
<keyword evidence="4" id="KW-1185">Reference proteome</keyword>
<dbReference type="Pfam" id="PF13354">
    <property type="entry name" value="Beta-lactamase2"/>
    <property type="match status" value="1"/>
</dbReference>
<dbReference type="Proteomes" id="UP000239724">
    <property type="component" value="Unassembled WGS sequence"/>
</dbReference>
<organism evidence="3 4">
    <name type="scientific">Rhodopila globiformis</name>
    <name type="common">Rhodopseudomonas globiformis</name>
    <dbReference type="NCBI Taxonomy" id="1071"/>
    <lineage>
        <taxon>Bacteria</taxon>
        <taxon>Pseudomonadati</taxon>
        <taxon>Pseudomonadota</taxon>
        <taxon>Alphaproteobacteria</taxon>
        <taxon>Acetobacterales</taxon>
        <taxon>Acetobacteraceae</taxon>
        <taxon>Rhodopila</taxon>
    </lineage>
</organism>
<comment type="caution">
    <text evidence="3">The sequence shown here is derived from an EMBL/GenBank/DDBJ whole genome shotgun (WGS) entry which is preliminary data.</text>
</comment>
<dbReference type="GO" id="GO:0046677">
    <property type="term" value="P:response to antibiotic"/>
    <property type="evidence" value="ECO:0007669"/>
    <property type="project" value="InterPro"/>
</dbReference>
<dbReference type="Gene3D" id="3.40.710.10">
    <property type="entry name" value="DD-peptidase/beta-lactamase superfamily"/>
    <property type="match status" value="1"/>
</dbReference>
<dbReference type="InterPro" id="IPR012338">
    <property type="entry name" value="Beta-lactam/transpept-like"/>
</dbReference>
<proteinExistence type="predicted"/>
<evidence type="ECO:0000313" key="3">
    <source>
        <dbReference type="EMBL" id="PPQ40834.1"/>
    </source>
</evidence>
<name>A0A2S6NPD7_RHOGL</name>